<comment type="similarity">
    <text evidence="1">Belongs to the sel-1 family.</text>
</comment>
<dbReference type="InterPro" id="IPR011990">
    <property type="entry name" value="TPR-like_helical_dom_sf"/>
</dbReference>
<feature type="compositionally biased region" description="Low complexity" evidence="2">
    <location>
        <begin position="831"/>
        <end position="844"/>
    </location>
</feature>
<feature type="compositionally biased region" description="Basic and acidic residues" evidence="2">
    <location>
        <begin position="504"/>
        <end position="520"/>
    </location>
</feature>
<protein>
    <recommendedName>
        <fullName evidence="3">Protein kinase domain-containing protein</fullName>
    </recommendedName>
</protein>
<feature type="compositionally biased region" description="Polar residues" evidence="2">
    <location>
        <begin position="567"/>
        <end position="584"/>
    </location>
</feature>
<gene>
    <name evidence="4" type="ORF">M9Y10_029906</name>
</gene>
<feature type="region of interest" description="Disordered" evidence="2">
    <location>
        <begin position="482"/>
        <end position="639"/>
    </location>
</feature>
<feature type="region of interest" description="Disordered" evidence="2">
    <location>
        <begin position="436"/>
        <end position="459"/>
    </location>
</feature>
<feature type="compositionally biased region" description="Polar residues" evidence="2">
    <location>
        <begin position="438"/>
        <end position="450"/>
    </location>
</feature>
<dbReference type="InterPro" id="IPR050767">
    <property type="entry name" value="Sel1_AlgK"/>
</dbReference>
<comment type="caution">
    <text evidence="4">The sequence shown here is derived from an EMBL/GenBank/DDBJ whole genome shotgun (WGS) entry which is preliminary data.</text>
</comment>
<organism evidence="4 5">
    <name type="scientific">Tritrichomonas musculus</name>
    <dbReference type="NCBI Taxonomy" id="1915356"/>
    <lineage>
        <taxon>Eukaryota</taxon>
        <taxon>Metamonada</taxon>
        <taxon>Parabasalia</taxon>
        <taxon>Tritrichomonadida</taxon>
        <taxon>Tritrichomonadidae</taxon>
        <taxon>Tritrichomonas</taxon>
    </lineage>
</organism>
<evidence type="ECO:0000256" key="1">
    <source>
        <dbReference type="ARBA" id="ARBA00038101"/>
    </source>
</evidence>
<dbReference type="SMART" id="SM00671">
    <property type="entry name" value="SEL1"/>
    <property type="match status" value="13"/>
</dbReference>
<dbReference type="PANTHER" id="PTHR11102">
    <property type="entry name" value="SEL-1-LIKE PROTEIN"/>
    <property type="match status" value="1"/>
</dbReference>
<feature type="compositionally biased region" description="Polar residues" evidence="2">
    <location>
        <begin position="1570"/>
        <end position="1581"/>
    </location>
</feature>
<evidence type="ECO:0000313" key="4">
    <source>
        <dbReference type="EMBL" id="KAK8892666.1"/>
    </source>
</evidence>
<dbReference type="InterPro" id="IPR000719">
    <property type="entry name" value="Prot_kinase_dom"/>
</dbReference>
<dbReference type="InterPro" id="IPR011009">
    <property type="entry name" value="Kinase-like_dom_sf"/>
</dbReference>
<reference evidence="4 5" key="1">
    <citation type="submission" date="2024-04" db="EMBL/GenBank/DDBJ databases">
        <title>Tritrichomonas musculus Genome.</title>
        <authorList>
            <person name="Alves-Ferreira E."/>
            <person name="Grigg M."/>
            <person name="Lorenzi H."/>
            <person name="Galac M."/>
        </authorList>
    </citation>
    <scope>NUCLEOTIDE SEQUENCE [LARGE SCALE GENOMIC DNA]</scope>
    <source>
        <strain evidence="4 5">EAF2021</strain>
    </source>
</reference>
<proteinExistence type="inferred from homology"/>
<sequence>MKYISSTTLEFFLKGSNLKEKWGIRDVMRCLFAVAKGILFLHNELSYHGNLCPSNIIIDSVNQCYVCDFGLYPIKKLFYKPKEMYNADYKDPLLQDQRPGRINDVYSYGVLTCQLCLLYFRPESKESLHEFITKVDSKKFVKFPTFFKELICDCMNMSPLKRPTFQQIVTKFQRTRAVIDDISVRILYQEFEKVVYVVNLANSGDSNALNKLGKMYEKGKVFGKDLMKALECYQRATLINVEGKVNSAAFANYGSLLQKISEGKNEDDMRKGADFLRQSAEQGDLKGMMLYGIALKDGKGVDVDLRKAEEYLKKAADFRLSFAQLNYALLLVDNYPDSDEKIAEALHYIKMAIDQGSSEAYYHYGLLLLSGNRILQKNVESAMENLKIAADLGNEKAKAKYDECLSELNKQANDDSLLNPDKTEEVSNIEIDAEEKQSLLTAKTPNNESPKLNDDKLKSQVTENDDATLNLQIKESEILDLASSSSSNKLVNESKGSQSLSTGSDKKQVSAKSEAVKDTQNKQAVADSPVDVPLPGSEDDQDKVSSSSYSDLEDDDSDSTDEEHLPENQNQPTSGSPSIPSSVQKDPAKAESKTTEESNPKDQFELPMIINESQSTPAVVKSNQNPQSSQATKEGNINGNLASGMQLQAAPQNLNRPFQGIQYYVPGYVNIGQVHSVPLILANPYNLYYELQKNKSGIITPQIVQASYETPFYSRPVPAQMNHMLIQQVRKPVQPTPADNHNAAASSRPNPSNNSASAAASPSNNKTPTSSSAAALPSNNKTPTSSSAAALPSNNKTPTSSSAEASPSNNKTPTSSSSAEASPSNYKATTSSSSVKASPSNRKSNTSAKATPSKKSNTTSSAAESPNKTVVFAPITPQRNRNGPMHLFEDVQETPSPQQPQVPDNPIQKDYLDLIIERRAKLAQENQSNKSTKVYNIDRFDPERPPFTKNTPAKDVIAIFSQLKNGDQYANHLLFKYEKKFIETKIAKVIFKFGKLYDLRSDGDPDQNQSKAMEYYIISANLGYAKAQGYYGSALQRGKEIPLNAELGFQYLEKSALQGDLNGISNYGLATYMGDGTQKNEVLGLKYLKYAADEGYVFAMLQFGICTYDLPLGHKYVEMAAEANYKKAFFYYGNNFLTGNGTPVNYEKAKEIFLNLYEIQYKTKVLVKLIECEIHINYKEALHYIKILADLDDKDFMDKIYEARYQYGIELYYGKNLPKNVFEAVSYLKKSNSQSKLKREYLDVYNFLHNDYANFKKKVNSFLTRNGGAADANESKICNDAMNGDVNQMFAAAEMIEEAGEFKISNYFYEAAADANHVEAAYRIGKYYLNGLFGLQVNESKGKRYIHKAASLGHLKARLTVIKYQMKLAMNPPKNTKLIKELKLELNEIAAGNFVPAIIYKAEIMAQNHYNQKARVEIQKALQLANDDPKILLQIARILLNIDDDNFAVNLIESKCKNEPKSDYYLGCYYYKAKELAPENLEKAEMYLTKAAENKIKNSQRLLTTIKVELAQRRVHLPTNNHSNSSNLDESCEKTDKANHSTQPQSPQSAKQSPNKKSAIVKLKNKKETVNQPTQKGQQKTSEPEVENIVQPAVQANVGENGQAAPIDPTAFINLNLPSEELLKKGDEFRQQNILSDAFQCYEAVAKRGDPLAYFKCAEVVPDFEKKLQYYEFAVLNKVDGAFTSWRKCIYDHIMNEKNKQVISDLARRFMKFENFSDASILFNKIKDSQNFSHCYEHAKQEIGGIQEGQQQYDFGILLEKQKENDLALLMFRKAYENGIKQARKKVTDLSKAKSSPIRANLKASFDQGKEMYLGSSSEQEKREALSHLMKAVEGEYPDALYFYSRIIKDENPQKSLKYRNLAIEKGCQEAIQDYGKELEDDGRTNQAVELYKSAADKGLLVGYREYARCLINGDEFDSAKNCLQNAAKLGNANDQLAYAKFLDEYSYENSNDEKASYYKKSAQQGCPEAFFYYAECLCNGVGVKKDLKEAKKYYTLSFQKDPQSPTHYKLKQLIDQNLIDYDESNDDE</sequence>
<evidence type="ECO:0000256" key="2">
    <source>
        <dbReference type="SAM" id="MobiDB-lite"/>
    </source>
</evidence>
<dbReference type="InterPro" id="IPR006597">
    <property type="entry name" value="Sel1-like"/>
</dbReference>
<feature type="region of interest" description="Disordered" evidence="2">
    <location>
        <begin position="732"/>
        <end position="905"/>
    </location>
</feature>
<dbReference type="PANTHER" id="PTHR11102:SF160">
    <property type="entry name" value="ERAD-ASSOCIATED E3 UBIQUITIN-PROTEIN LIGASE COMPONENT HRD3"/>
    <property type="match status" value="1"/>
</dbReference>
<dbReference type="SUPFAM" id="SSF81901">
    <property type="entry name" value="HCP-like"/>
    <property type="match status" value="7"/>
</dbReference>
<evidence type="ECO:0000313" key="5">
    <source>
        <dbReference type="Proteomes" id="UP001470230"/>
    </source>
</evidence>
<dbReference type="InterPro" id="IPR001245">
    <property type="entry name" value="Ser-Thr/Tyr_kinase_cat_dom"/>
</dbReference>
<feature type="compositionally biased region" description="Polar residues" evidence="2">
    <location>
        <begin position="611"/>
        <end position="639"/>
    </location>
</feature>
<feature type="compositionally biased region" description="Polar residues" evidence="2">
    <location>
        <begin position="488"/>
        <end position="503"/>
    </location>
</feature>
<feature type="compositionally biased region" description="Low complexity" evidence="2">
    <location>
        <begin position="785"/>
        <end position="824"/>
    </location>
</feature>
<dbReference type="Pfam" id="PF08238">
    <property type="entry name" value="Sel1"/>
    <property type="match status" value="12"/>
</dbReference>
<feature type="domain" description="Protein kinase" evidence="3">
    <location>
        <begin position="1"/>
        <end position="179"/>
    </location>
</feature>
<feature type="compositionally biased region" description="Acidic residues" evidence="2">
    <location>
        <begin position="551"/>
        <end position="561"/>
    </location>
</feature>
<feature type="compositionally biased region" description="Low complexity" evidence="2">
    <location>
        <begin position="1543"/>
        <end position="1558"/>
    </location>
</feature>
<feature type="compositionally biased region" description="Polar residues" evidence="2">
    <location>
        <begin position="845"/>
        <end position="868"/>
    </location>
</feature>
<feature type="region of interest" description="Disordered" evidence="2">
    <location>
        <begin position="1514"/>
        <end position="1586"/>
    </location>
</feature>
<accession>A0ABR2KPB1</accession>
<dbReference type="EMBL" id="JAPFFF010000004">
    <property type="protein sequence ID" value="KAK8892666.1"/>
    <property type="molecule type" value="Genomic_DNA"/>
</dbReference>
<feature type="compositionally biased region" description="Polar residues" evidence="2">
    <location>
        <begin position="893"/>
        <end position="902"/>
    </location>
</feature>
<feature type="compositionally biased region" description="Low complexity" evidence="2">
    <location>
        <begin position="740"/>
        <end position="775"/>
    </location>
</feature>
<feature type="compositionally biased region" description="Polar residues" evidence="2">
    <location>
        <begin position="1518"/>
        <end position="1529"/>
    </location>
</feature>
<dbReference type="Gene3D" id="1.25.40.10">
    <property type="entry name" value="Tetratricopeptide repeat domain"/>
    <property type="match status" value="4"/>
</dbReference>
<name>A0ABR2KPB1_9EUKA</name>
<keyword evidence="5" id="KW-1185">Reference proteome</keyword>
<dbReference type="Pfam" id="PF07714">
    <property type="entry name" value="PK_Tyr_Ser-Thr"/>
    <property type="match status" value="1"/>
</dbReference>
<feature type="compositionally biased region" description="Basic and acidic residues" evidence="2">
    <location>
        <begin position="586"/>
        <end position="604"/>
    </location>
</feature>
<dbReference type="PROSITE" id="PS50011">
    <property type="entry name" value="PROTEIN_KINASE_DOM"/>
    <property type="match status" value="1"/>
</dbReference>
<dbReference type="Proteomes" id="UP001470230">
    <property type="component" value="Unassembled WGS sequence"/>
</dbReference>
<dbReference type="SUPFAM" id="SSF56112">
    <property type="entry name" value="Protein kinase-like (PK-like)"/>
    <property type="match status" value="1"/>
</dbReference>
<dbReference type="Gene3D" id="1.10.510.10">
    <property type="entry name" value="Transferase(Phosphotransferase) domain 1"/>
    <property type="match status" value="1"/>
</dbReference>
<evidence type="ECO:0000259" key="3">
    <source>
        <dbReference type="PROSITE" id="PS50011"/>
    </source>
</evidence>